<keyword evidence="1" id="KW-1133">Transmembrane helix</keyword>
<sequence length="109" mass="12993">MDFEISTTQHLYDLHLQEQRDKINNSYHNLLHYSIHLSVPLMTMMMELMLLFLLHLLLLLPPSSLLLRRLMTRHSHHSIHPYSMSQLTQQFHTSLVSHPLPFCCCYHCQ</sequence>
<dbReference type="EMBL" id="UZAK01009172">
    <property type="protein sequence ID" value="VDO96228.1"/>
    <property type="molecule type" value="Genomic_DNA"/>
</dbReference>
<name>A0A183JS15_9TREM</name>
<evidence type="ECO:0000256" key="1">
    <source>
        <dbReference type="SAM" id="Phobius"/>
    </source>
</evidence>
<feature type="transmembrane region" description="Helical" evidence="1">
    <location>
        <begin position="48"/>
        <end position="67"/>
    </location>
</feature>
<reference evidence="2 3" key="2">
    <citation type="submission" date="2018-11" db="EMBL/GenBank/DDBJ databases">
        <authorList>
            <consortium name="Pathogen Informatics"/>
        </authorList>
    </citation>
    <scope>NUCLEOTIDE SEQUENCE [LARGE SCALE GENOMIC DNA]</scope>
    <source>
        <strain evidence="2">Dakar</strain>
        <strain evidence="3">Dakar, Senegal</strain>
    </source>
</reference>
<keyword evidence="1" id="KW-0812">Transmembrane</keyword>
<dbReference type="Proteomes" id="UP000279833">
    <property type="component" value="Unassembled WGS sequence"/>
</dbReference>
<evidence type="ECO:0000313" key="3">
    <source>
        <dbReference type="Proteomes" id="UP000279833"/>
    </source>
</evidence>
<evidence type="ECO:0000313" key="4">
    <source>
        <dbReference type="WBParaSite" id="SCUD_0000550401-mRNA-1"/>
    </source>
</evidence>
<accession>A0A183JS15</accession>
<evidence type="ECO:0000313" key="2">
    <source>
        <dbReference type="EMBL" id="VDO96228.1"/>
    </source>
</evidence>
<organism evidence="4">
    <name type="scientific">Schistosoma curassoni</name>
    <dbReference type="NCBI Taxonomy" id="6186"/>
    <lineage>
        <taxon>Eukaryota</taxon>
        <taxon>Metazoa</taxon>
        <taxon>Spiralia</taxon>
        <taxon>Lophotrochozoa</taxon>
        <taxon>Platyhelminthes</taxon>
        <taxon>Trematoda</taxon>
        <taxon>Digenea</taxon>
        <taxon>Strigeidida</taxon>
        <taxon>Schistosomatoidea</taxon>
        <taxon>Schistosomatidae</taxon>
        <taxon>Schistosoma</taxon>
    </lineage>
</organism>
<dbReference type="AlphaFoldDB" id="A0A183JS15"/>
<keyword evidence="3" id="KW-1185">Reference proteome</keyword>
<dbReference type="WBParaSite" id="SCUD_0000550401-mRNA-1">
    <property type="protein sequence ID" value="SCUD_0000550401-mRNA-1"/>
    <property type="gene ID" value="SCUD_0000550401"/>
</dbReference>
<gene>
    <name evidence="2" type="ORF">SCUD_LOCUS5504</name>
</gene>
<reference evidence="4" key="1">
    <citation type="submission" date="2016-06" db="UniProtKB">
        <authorList>
            <consortium name="WormBaseParasite"/>
        </authorList>
    </citation>
    <scope>IDENTIFICATION</scope>
</reference>
<proteinExistence type="predicted"/>
<keyword evidence="1" id="KW-0472">Membrane</keyword>
<protein>
    <submittedName>
        <fullName evidence="4">Ovule protein</fullName>
    </submittedName>
</protein>